<comment type="caution">
    <text evidence="2">The sequence shown here is derived from an EMBL/GenBank/DDBJ whole genome shotgun (WGS) entry which is preliminary data.</text>
</comment>
<proteinExistence type="predicted"/>
<reference evidence="2 3" key="1">
    <citation type="submission" date="2023-07" db="EMBL/GenBank/DDBJ databases">
        <title>Sorghum-associated microbial communities from plants grown in Nebraska, USA.</title>
        <authorList>
            <person name="Schachtman D."/>
        </authorList>
    </citation>
    <scope>NUCLEOTIDE SEQUENCE [LARGE SCALE GENOMIC DNA]</scope>
    <source>
        <strain evidence="2 3">DS1607</strain>
    </source>
</reference>
<feature type="domain" description="SAF" evidence="1">
    <location>
        <begin position="352"/>
        <end position="417"/>
    </location>
</feature>
<dbReference type="SMART" id="SM00858">
    <property type="entry name" value="SAF"/>
    <property type="match status" value="1"/>
</dbReference>
<dbReference type="EMBL" id="JAUSRO010000003">
    <property type="protein sequence ID" value="MDP9898836.1"/>
    <property type="molecule type" value="Genomic_DNA"/>
</dbReference>
<dbReference type="InterPro" id="IPR013974">
    <property type="entry name" value="SAF"/>
</dbReference>
<dbReference type="InterPro" id="IPR048423">
    <property type="entry name" value="DRL_cat"/>
</dbReference>
<dbReference type="SUPFAM" id="SSF51735">
    <property type="entry name" value="NAD(P)-binding Rossmann-fold domains"/>
    <property type="match status" value="1"/>
</dbReference>
<organism evidence="2 3">
    <name type="scientific">Variovorax ginsengisoli</name>
    <dbReference type="NCBI Taxonomy" id="363844"/>
    <lineage>
        <taxon>Bacteria</taxon>
        <taxon>Pseudomonadati</taxon>
        <taxon>Pseudomonadota</taxon>
        <taxon>Betaproteobacteria</taxon>
        <taxon>Burkholderiales</taxon>
        <taxon>Comamonadaceae</taxon>
        <taxon>Variovorax</taxon>
    </lineage>
</organism>
<evidence type="ECO:0000313" key="3">
    <source>
        <dbReference type="Proteomes" id="UP001226867"/>
    </source>
</evidence>
<name>A0ABT9S3B2_9BURK</name>
<dbReference type="Proteomes" id="UP001226867">
    <property type="component" value="Unassembled WGS sequence"/>
</dbReference>
<dbReference type="InterPro" id="IPR036291">
    <property type="entry name" value="NAD(P)-bd_dom_sf"/>
</dbReference>
<dbReference type="Gene3D" id="3.40.50.720">
    <property type="entry name" value="NAD(P)-binding Rossmann-like Domain"/>
    <property type="match status" value="1"/>
</dbReference>
<keyword evidence="3" id="KW-1185">Reference proteome</keyword>
<dbReference type="PANTHER" id="PTHR37850:SF3">
    <property type="entry name" value="BLR7815 PROTEIN"/>
    <property type="match status" value="1"/>
</dbReference>
<dbReference type="InterPro" id="IPR005106">
    <property type="entry name" value="Asp/hSer_DH_NAD-bd"/>
</dbReference>
<dbReference type="PANTHER" id="PTHR37850">
    <property type="entry name" value="STRU PROTEIN"/>
    <property type="match status" value="1"/>
</dbReference>
<gene>
    <name evidence="2" type="ORF">J2W36_001080</name>
</gene>
<accession>A0ABT9S3B2</accession>
<evidence type="ECO:0000313" key="2">
    <source>
        <dbReference type="EMBL" id="MDP9898836.1"/>
    </source>
</evidence>
<protein>
    <submittedName>
        <fullName evidence="2">Homoserine dehydrogenase-like protein</fullName>
    </submittedName>
</protein>
<dbReference type="Pfam" id="PF03447">
    <property type="entry name" value="NAD_binding_3"/>
    <property type="match status" value="1"/>
</dbReference>
<dbReference type="CDD" id="cd11616">
    <property type="entry name" value="SAF_DH_OX_like"/>
    <property type="match status" value="1"/>
</dbReference>
<evidence type="ECO:0000259" key="1">
    <source>
        <dbReference type="SMART" id="SM00858"/>
    </source>
</evidence>
<dbReference type="RefSeq" id="WP_307688655.1">
    <property type="nucleotide sequence ID" value="NZ_JAUSRO010000003.1"/>
</dbReference>
<dbReference type="Pfam" id="PF21135">
    <property type="entry name" value="DRL_cat"/>
    <property type="match status" value="1"/>
</dbReference>
<sequence>MNGFIPSGLAADLQLRAQTGKPIRIGLIGSGMMGGDIVTQVLQMRGIVVAAIADIHVPAAIAALQEAGHGPDAHRVTDSQPAFDDAVHGGRIAVTQDAQFVCRSELIDVVVDATGKPAVGATIGLSAMEHGKHLVMMNVEADVTIGAYLKHEADRLGVIYSLGAGDEPSSTIELIQFVSALGYPVVAAGKGKNNPLNIDATPDDYAEEARSKHLNPRMLVEFVDGSKTAVEMSAIANATGLVPDVPGMHGPAAGLDELHQVLCPIEDGGILTRKGVVDYTIGKGVAPGVFVVAEMAHPRLRERMDYLKLGKGPYYTFYRPYHLCAFEVPLTCARAVLYGRADMAPIAKPTAEVCAVAKRDLRPGDKLDAIGEYTYRAWAMTAEDARRDGAVPCGLLEQGTVLQPIRKGELLTYANTAVDATSRIVELRRRQDELIYGKAGVAA</sequence>